<keyword evidence="3" id="KW-0732">Signal</keyword>
<dbReference type="AlphaFoldDB" id="S9V7A7"/>
<sequence length="953" mass="105546">MSCKITVLIVALFIAAVVPLLATGANLYTLQGTNSPSTSRTLTFLSSGYTGVDLFLKDVRFAVSSLYNNSGVVNADPWMRYIPLFNIYAVFEASVDYGASRAHLTNTQCRVTGICDTRVVDNNLGCSFGDPNPYVLECDLQTVMALLNHSPARDVVVVLVNETEPAGVASDGVVYITNTDAYMPYLLVHYLNRAIAGLQEEYDMGFEEAHGDVVFAPNCVHTAAKARELWAYWGLSSDYGSGCTFSNYYAPTATCLMRNLSVGTMCPVCKEQLVLSFYKGGINNTIVTNAETTPLSLVAGRCPTDSVTLYVSRDDGFALSAGPFGYQNDVHITWYNYNGDVLADNAHILHVTNTSNWSFPVTIRLSVVDMSPIVRPSYRTSLFGSTAFFTVHERLANTSCTSIAQLPCLSSSPVLAELAPSMCYTEDANVSETDEVAPPNTTESAARTATASSTARLSMKDVTSRLSSDTASVVVVSSVCSICAALFLISIYSVFFTAGLRQPREVLQLRWRDKFVFYALCALNIVCLAMSVVILTFTVAFIPTRFVFGWRIFACCLVLGTVSHVWLYLNVFALLYRWLYFCAMSSAMLFFFSIGFLAIGAYTLWASTNRYSLVLAESVVNTWTDTAIKSDSVSLCEIQEAMTCSGFNTGCFMTLSSQCPDSCTADYYVNSCREVFLQFLTTQYRRIAIVCIIGCFLFLALAVLDGLYYSFFNLAAISGRRRRMYRLDPNPPVTPITNEEAAKVKKWFYYMCNRHTKKGDRKRDTLDGRLAIHFLETVFAEKLSAEYKELLSQSGLISFDELMCTHFPYAAASVDPKTVSRRQRQETWEFLDNPKGTADDSLDHFKEAVGALSPGTIHTMIQQLIQQRSTTSSIDILDEFTETAKESSNHFLTRALTPTELEGLRGAWIALNPKMSEALSEDQIEVVFPLVPWPPPERKGRAGRVQTNPLHQQ</sequence>
<keyword evidence="2" id="KW-0812">Transmembrane</keyword>
<keyword evidence="2" id="KW-0472">Membrane</keyword>
<dbReference type="InterPro" id="IPR019026">
    <property type="entry name" value="Peptidase_M64_IgA"/>
</dbReference>
<keyword evidence="5" id="KW-1185">Reference proteome</keyword>
<feature type="transmembrane region" description="Helical" evidence="2">
    <location>
        <begin position="473"/>
        <end position="495"/>
    </location>
</feature>
<organism evidence="4 5">
    <name type="scientific">Strigomonas culicis</name>
    <dbReference type="NCBI Taxonomy" id="28005"/>
    <lineage>
        <taxon>Eukaryota</taxon>
        <taxon>Discoba</taxon>
        <taxon>Euglenozoa</taxon>
        <taxon>Kinetoplastea</taxon>
        <taxon>Metakinetoplastina</taxon>
        <taxon>Trypanosomatida</taxon>
        <taxon>Trypanosomatidae</taxon>
        <taxon>Strigomonadinae</taxon>
        <taxon>Strigomonas</taxon>
    </lineage>
</organism>
<feature type="region of interest" description="Disordered" evidence="1">
    <location>
        <begin position="933"/>
        <end position="953"/>
    </location>
</feature>
<feature type="transmembrane region" description="Helical" evidence="2">
    <location>
        <begin position="515"/>
        <end position="542"/>
    </location>
</feature>
<feature type="transmembrane region" description="Helical" evidence="2">
    <location>
        <begin position="578"/>
        <end position="605"/>
    </location>
</feature>
<reference evidence="4 5" key="1">
    <citation type="journal article" date="2013" name="PLoS ONE">
        <title>Predicting the Proteins of Angomonas deanei, Strigomonas culicis and Their Respective Endosymbionts Reveals New Aspects of the Trypanosomatidae Family.</title>
        <authorList>
            <person name="Motta M.C."/>
            <person name="Martins A.C."/>
            <person name="de Souza S.S."/>
            <person name="Catta-Preta C.M."/>
            <person name="Silva R."/>
            <person name="Klein C.C."/>
            <person name="de Almeida L.G."/>
            <person name="de Lima Cunha O."/>
            <person name="Ciapina L.P."/>
            <person name="Brocchi M."/>
            <person name="Colabardini A.C."/>
            <person name="de Araujo Lima B."/>
            <person name="Machado C.R."/>
            <person name="de Almeida Soares C.M."/>
            <person name="Probst C.M."/>
            <person name="de Menezes C.B."/>
            <person name="Thompson C.E."/>
            <person name="Bartholomeu D.C."/>
            <person name="Gradia D.F."/>
            <person name="Pavoni D.P."/>
            <person name="Grisard E.C."/>
            <person name="Fantinatti-Garboggini F."/>
            <person name="Marchini F.K."/>
            <person name="Rodrigues-Luiz G.F."/>
            <person name="Wagner G."/>
            <person name="Goldman G.H."/>
            <person name="Fietto J.L."/>
            <person name="Elias M.C."/>
            <person name="Goldman M.H."/>
            <person name="Sagot M.F."/>
            <person name="Pereira M."/>
            <person name="Stoco P.H."/>
            <person name="de Mendonca-Neto R.P."/>
            <person name="Teixeira S.M."/>
            <person name="Maciel T.E."/>
            <person name="de Oliveira Mendes T.A."/>
            <person name="Urmenyi T.P."/>
            <person name="de Souza W."/>
            <person name="Schenkman S."/>
            <person name="de Vasconcelos A.T."/>
        </authorList>
    </citation>
    <scope>NUCLEOTIDE SEQUENCE [LARGE SCALE GENOMIC DNA]</scope>
</reference>
<keyword evidence="2" id="KW-1133">Transmembrane helix</keyword>
<feature type="transmembrane region" description="Helical" evidence="2">
    <location>
        <begin position="548"/>
        <end position="569"/>
    </location>
</feature>
<evidence type="ECO:0000256" key="2">
    <source>
        <dbReference type="SAM" id="Phobius"/>
    </source>
</evidence>
<accession>S9V7A7</accession>
<evidence type="ECO:0000313" key="5">
    <source>
        <dbReference type="Proteomes" id="UP000015354"/>
    </source>
</evidence>
<feature type="signal peptide" evidence="3">
    <location>
        <begin position="1"/>
        <end position="22"/>
    </location>
</feature>
<dbReference type="GO" id="GO:0008237">
    <property type="term" value="F:metallopeptidase activity"/>
    <property type="evidence" value="ECO:0007669"/>
    <property type="project" value="InterPro"/>
</dbReference>
<proteinExistence type="predicted"/>
<dbReference type="InterPro" id="IPR024079">
    <property type="entry name" value="MetalloPept_cat_dom_sf"/>
</dbReference>
<name>S9V7A7_9TRYP</name>
<dbReference type="Pfam" id="PF09471">
    <property type="entry name" value="Peptidase_M64"/>
    <property type="match status" value="1"/>
</dbReference>
<evidence type="ECO:0000313" key="4">
    <source>
        <dbReference type="EMBL" id="EPY18820.1"/>
    </source>
</evidence>
<feature type="chain" id="PRO_5004558867" evidence="3">
    <location>
        <begin position="23"/>
        <end position="953"/>
    </location>
</feature>
<feature type="transmembrane region" description="Helical" evidence="2">
    <location>
        <begin position="687"/>
        <end position="716"/>
    </location>
</feature>
<dbReference type="Gene3D" id="3.40.390.10">
    <property type="entry name" value="Collagenase (Catalytic Domain)"/>
    <property type="match status" value="1"/>
</dbReference>
<evidence type="ECO:0000256" key="1">
    <source>
        <dbReference type="SAM" id="MobiDB-lite"/>
    </source>
</evidence>
<comment type="caution">
    <text evidence="4">The sequence shown here is derived from an EMBL/GenBank/DDBJ whole genome shotgun (WGS) entry which is preliminary data.</text>
</comment>
<dbReference type="EMBL" id="ATMH01009758">
    <property type="protein sequence ID" value="EPY18820.1"/>
    <property type="molecule type" value="Genomic_DNA"/>
</dbReference>
<dbReference type="OrthoDB" id="2961863at2759"/>
<evidence type="ECO:0000256" key="3">
    <source>
        <dbReference type="SAM" id="SignalP"/>
    </source>
</evidence>
<dbReference type="Proteomes" id="UP000015354">
    <property type="component" value="Unassembled WGS sequence"/>
</dbReference>
<gene>
    <name evidence="4" type="ORF">STCU_09758</name>
</gene>
<protein>
    <submittedName>
        <fullName evidence="4">Uncharacterized protein</fullName>
    </submittedName>
</protein>